<keyword evidence="1" id="KW-0472">Membrane</keyword>
<keyword evidence="1" id="KW-0812">Transmembrane</keyword>
<accession>A0A5B7CVV1</accession>
<dbReference type="EMBL" id="VSRR010000253">
    <property type="protein sequence ID" value="MPC13031.1"/>
    <property type="molecule type" value="Genomic_DNA"/>
</dbReference>
<keyword evidence="3" id="KW-1185">Reference proteome</keyword>
<evidence type="ECO:0000313" key="3">
    <source>
        <dbReference type="Proteomes" id="UP000324222"/>
    </source>
</evidence>
<name>A0A5B7CVV1_PORTR</name>
<organism evidence="2 3">
    <name type="scientific">Portunus trituberculatus</name>
    <name type="common">Swimming crab</name>
    <name type="synonym">Neptunus trituberculatus</name>
    <dbReference type="NCBI Taxonomy" id="210409"/>
    <lineage>
        <taxon>Eukaryota</taxon>
        <taxon>Metazoa</taxon>
        <taxon>Ecdysozoa</taxon>
        <taxon>Arthropoda</taxon>
        <taxon>Crustacea</taxon>
        <taxon>Multicrustacea</taxon>
        <taxon>Malacostraca</taxon>
        <taxon>Eumalacostraca</taxon>
        <taxon>Eucarida</taxon>
        <taxon>Decapoda</taxon>
        <taxon>Pleocyemata</taxon>
        <taxon>Brachyura</taxon>
        <taxon>Eubrachyura</taxon>
        <taxon>Portunoidea</taxon>
        <taxon>Portunidae</taxon>
        <taxon>Portuninae</taxon>
        <taxon>Portunus</taxon>
    </lineage>
</organism>
<feature type="transmembrane region" description="Helical" evidence="1">
    <location>
        <begin position="68"/>
        <end position="92"/>
    </location>
</feature>
<protein>
    <submittedName>
        <fullName evidence="2">Uncharacterized protein</fullName>
    </submittedName>
</protein>
<evidence type="ECO:0000256" key="1">
    <source>
        <dbReference type="SAM" id="Phobius"/>
    </source>
</evidence>
<evidence type="ECO:0000313" key="2">
    <source>
        <dbReference type="EMBL" id="MPC13031.1"/>
    </source>
</evidence>
<reference evidence="2 3" key="1">
    <citation type="submission" date="2019-05" db="EMBL/GenBank/DDBJ databases">
        <title>Another draft genome of Portunus trituberculatus and its Hox gene families provides insights of decapod evolution.</title>
        <authorList>
            <person name="Jeong J.-H."/>
            <person name="Song I."/>
            <person name="Kim S."/>
            <person name="Choi T."/>
            <person name="Kim D."/>
            <person name="Ryu S."/>
            <person name="Kim W."/>
        </authorList>
    </citation>
    <scope>NUCLEOTIDE SEQUENCE [LARGE SCALE GENOMIC DNA]</scope>
    <source>
        <tissue evidence="2">Muscle</tissue>
    </source>
</reference>
<dbReference type="Proteomes" id="UP000324222">
    <property type="component" value="Unassembled WGS sequence"/>
</dbReference>
<dbReference type="AlphaFoldDB" id="A0A5B7CVV1"/>
<keyword evidence="1" id="KW-1133">Transmembrane helix</keyword>
<proteinExistence type="predicted"/>
<sequence length="138" mass="15555">MASKIAEESPADYHSRYQRCHQPPPCLVPAGGVRREPASLIVPQIHFGTCCTQPTLHTPSHGKCLSSYLSVCPLFCLLFHLSVSLFFSVYLLSVRPFVCRFACLQREYVIRWTTSNALTMFRLMTACDPGDPRRPQPP</sequence>
<gene>
    <name evidence="2" type="ORF">E2C01_005749</name>
</gene>
<comment type="caution">
    <text evidence="2">The sequence shown here is derived from an EMBL/GenBank/DDBJ whole genome shotgun (WGS) entry which is preliminary data.</text>
</comment>